<dbReference type="Pfam" id="PF03024">
    <property type="entry name" value="Folate_rec"/>
    <property type="match status" value="1"/>
</dbReference>
<dbReference type="STRING" id="13249.T1HFT3"/>
<dbReference type="InterPro" id="IPR018143">
    <property type="entry name" value="Folate_rcpt-like"/>
</dbReference>
<keyword evidence="6" id="KW-1185">Reference proteome</keyword>
<keyword evidence="2" id="KW-0732">Signal</keyword>
<evidence type="ECO:0000313" key="5">
    <source>
        <dbReference type="EnsemblMetazoa" id="RPRC002905-PA"/>
    </source>
</evidence>
<keyword evidence="3" id="KW-1015">Disulfide bond</keyword>
<dbReference type="EnsemblMetazoa" id="RPRC002905-RA">
    <property type="protein sequence ID" value="RPRC002905-PA"/>
    <property type="gene ID" value="RPRC002905"/>
</dbReference>
<comment type="similarity">
    <text evidence="1">Belongs to the folate receptor family.</text>
</comment>
<dbReference type="eggNOG" id="KOG3656">
    <property type="taxonomic scope" value="Eukaryota"/>
</dbReference>
<dbReference type="GO" id="GO:0038023">
    <property type="term" value="F:signaling receptor activity"/>
    <property type="evidence" value="ECO:0007669"/>
    <property type="project" value="TreeGrafter"/>
</dbReference>
<proteinExistence type="inferred from homology"/>
<dbReference type="InParanoid" id="T1HFT3"/>
<dbReference type="Proteomes" id="UP000015103">
    <property type="component" value="Unassembled WGS sequence"/>
</dbReference>
<feature type="domain" description="Folate receptor-like" evidence="4">
    <location>
        <begin position="44"/>
        <end position="222"/>
    </location>
</feature>
<evidence type="ECO:0000259" key="4">
    <source>
        <dbReference type="Pfam" id="PF03024"/>
    </source>
</evidence>
<evidence type="ECO:0000313" key="6">
    <source>
        <dbReference type="Proteomes" id="UP000015103"/>
    </source>
</evidence>
<reference evidence="5" key="1">
    <citation type="submission" date="2015-05" db="UniProtKB">
        <authorList>
            <consortium name="EnsemblMetazoa"/>
        </authorList>
    </citation>
    <scope>IDENTIFICATION</scope>
</reference>
<dbReference type="GO" id="GO:0009897">
    <property type="term" value="C:external side of plasma membrane"/>
    <property type="evidence" value="ECO:0007669"/>
    <property type="project" value="TreeGrafter"/>
</dbReference>
<sequence>MLVHSVIVTILFVLLNMISGLPYTDIEKKIEGDIRANDVYEYICLQSTTHKEAPGAEKNLTDECSPWKDNACCTPDTAIKALSFTLYSLNYDMCPQKRMSEQCKKHFIRDTCFYECSPNIGPWKEQIESASRSQRFRHVPLCKSECQDWFNACADDYTCSDNWSKSYDNSLVNNSTNGTHICERDPSERCKPFKDVFETAENFCEKIWDHSWSVVDDSEPCMKLSFDSEKGNPNDLVAKKYAFHQFYLINVSNLSPFIVPNVFLIFCMQKLFI</sequence>
<organism evidence="5 6">
    <name type="scientific">Rhodnius prolixus</name>
    <name type="common">Triatomid bug</name>
    <dbReference type="NCBI Taxonomy" id="13249"/>
    <lineage>
        <taxon>Eukaryota</taxon>
        <taxon>Metazoa</taxon>
        <taxon>Ecdysozoa</taxon>
        <taxon>Arthropoda</taxon>
        <taxon>Hexapoda</taxon>
        <taxon>Insecta</taxon>
        <taxon>Pterygota</taxon>
        <taxon>Neoptera</taxon>
        <taxon>Paraneoptera</taxon>
        <taxon>Hemiptera</taxon>
        <taxon>Heteroptera</taxon>
        <taxon>Panheteroptera</taxon>
        <taxon>Cimicomorpha</taxon>
        <taxon>Reduviidae</taxon>
        <taxon>Triatominae</taxon>
        <taxon>Rhodnius</taxon>
    </lineage>
</organism>
<dbReference type="PANTHER" id="PTHR10517">
    <property type="entry name" value="FOLATE RECEPTOR"/>
    <property type="match status" value="1"/>
</dbReference>
<dbReference type="EMBL" id="ACPB03001436">
    <property type="status" value="NOT_ANNOTATED_CDS"/>
    <property type="molecule type" value="Genomic_DNA"/>
</dbReference>
<dbReference type="OMA" id="KDDFTCK"/>
<dbReference type="VEuPathDB" id="VectorBase:RPRC002905"/>
<dbReference type="PANTHER" id="PTHR10517:SF14">
    <property type="entry name" value="FOLATE RECEPTOR 1-RELATED"/>
    <property type="match status" value="1"/>
</dbReference>
<dbReference type="HOGENOM" id="CLU_070826_1_0_1"/>
<protein>
    <submittedName>
        <fullName evidence="5">Folate receptor-like domain-containing protein</fullName>
    </submittedName>
</protein>
<evidence type="ECO:0000256" key="1">
    <source>
        <dbReference type="ARBA" id="ARBA00007932"/>
    </source>
</evidence>
<dbReference type="GeneID" id="141456014"/>
<name>T1HFT3_RHOPR</name>
<accession>T1HFT3</accession>
<evidence type="ECO:0000256" key="2">
    <source>
        <dbReference type="ARBA" id="ARBA00022729"/>
    </source>
</evidence>
<dbReference type="RefSeq" id="XP_073987680.1">
    <property type="nucleotide sequence ID" value="XM_074131579.1"/>
</dbReference>
<dbReference type="AlphaFoldDB" id="T1HFT3"/>
<evidence type="ECO:0000256" key="3">
    <source>
        <dbReference type="ARBA" id="ARBA00023157"/>
    </source>
</evidence>
<dbReference type="InterPro" id="IPR004269">
    <property type="entry name" value="Folate_rcpt"/>
</dbReference>